<feature type="chain" id="PRO_5002195096" description="PEP-CTERM protein-sorting domain-containing protein" evidence="1">
    <location>
        <begin position="21"/>
        <end position="295"/>
    </location>
</feature>
<evidence type="ECO:0000313" key="2">
    <source>
        <dbReference type="EMBL" id="AJR09606.1"/>
    </source>
</evidence>
<evidence type="ECO:0000313" key="3">
    <source>
        <dbReference type="Proteomes" id="UP000032303"/>
    </source>
</evidence>
<dbReference type="HOGENOM" id="CLU_942862_0_0_6"/>
<dbReference type="EMBL" id="CP005974">
    <property type="protein sequence ID" value="AJR09606.1"/>
    <property type="molecule type" value="Genomic_DNA"/>
</dbReference>
<dbReference type="AlphaFoldDB" id="A0A0C5WD15"/>
<organism evidence="2 3">
    <name type="scientific">Photobacterium gaetbulicola Gung47</name>
    <dbReference type="NCBI Taxonomy" id="658445"/>
    <lineage>
        <taxon>Bacteria</taxon>
        <taxon>Pseudomonadati</taxon>
        <taxon>Pseudomonadota</taxon>
        <taxon>Gammaproteobacteria</taxon>
        <taxon>Vibrionales</taxon>
        <taxon>Vibrionaceae</taxon>
        <taxon>Photobacterium</taxon>
    </lineage>
</organism>
<dbReference type="KEGG" id="pgb:H744_2c2955"/>
<name>A0A0C5WD15_9GAMM</name>
<reference evidence="2 3" key="1">
    <citation type="submission" date="2013-05" db="EMBL/GenBank/DDBJ databases">
        <title>Complete genome sequence of the lipase-producing bacterium Photobacterium gaetbulicola Gung47.</title>
        <authorList>
            <person name="Kim Y.-O."/>
        </authorList>
    </citation>
    <scope>NUCLEOTIDE SEQUENCE [LARGE SCALE GENOMIC DNA]</scope>
    <source>
        <strain evidence="2 3">Gung47</strain>
    </source>
</reference>
<keyword evidence="1" id="KW-0732">Signal</keyword>
<feature type="signal peptide" evidence="1">
    <location>
        <begin position="1"/>
        <end position="20"/>
    </location>
</feature>
<evidence type="ECO:0000256" key="1">
    <source>
        <dbReference type="SAM" id="SignalP"/>
    </source>
</evidence>
<keyword evidence="3" id="KW-1185">Reference proteome</keyword>
<dbReference type="Proteomes" id="UP000032303">
    <property type="component" value="Chromosome 2"/>
</dbReference>
<dbReference type="PATRIC" id="fig|658445.3.peg.5006"/>
<dbReference type="OrthoDB" id="574687at2"/>
<accession>A0A0C5WD15</accession>
<protein>
    <recommendedName>
        <fullName evidence="4">PEP-CTERM protein-sorting domain-containing protein</fullName>
    </recommendedName>
</protein>
<sequence length="295" mass="30691">MLQRLVFGCFLITCAYSSLATPIACLDIGNGNGSADMSCVVNSGDIYTWQAADPVTPSAEKSYTHTIGRVANDRVEDVASVLAFLFDTGISTDGGVNPQYWNFLLDPTGSQTALNLMGKSDDNYGSLTDAGGFTSGSFSIPDPATIMTVKSATSFSINIFSSQQQRGDWSTAGITNGGGNQPALSHISYWESGSLLSTYLASIPTPSLLTTLTPPLDPTPLPSTLTSLSPPLATVPALFSLTLLGPSSAPIPTLASFTAPATPSAAISEPPSSALFSLALLLTGFSRFRQITRNG</sequence>
<gene>
    <name evidence="2" type="ORF">H744_2c2955</name>
</gene>
<proteinExistence type="predicted"/>
<evidence type="ECO:0008006" key="4">
    <source>
        <dbReference type="Google" id="ProtNLM"/>
    </source>
</evidence>